<reference evidence="5 6" key="1">
    <citation type="journal article" date="2023" name="Insect Mol. Biol.">
        <title>Genome sequencing provides insights into the evolution of gene families encoding plant cell wall-degrading enzymes in longhorned beetles.</title>
        <authorList>
            <person name="Shin N.R."/>
            <person name="Okamura Y."/>
            <person name="Kirsch R."/>
            <person name="Pauchet Y."/>
        </authorList>
    </citation>
    <scope>NUCLEOTIDE SEQUENCE [LARGE SCALE GENOMIC DNA]</scope>
    <source>
        <strain evidence="5">EAD_L_NR</strain>
    </source>
</reference>
<dbReference type="PANTHER" id="PTHR10009">
    <property type="entry name" value="PROTEIN YELLOW-RELATED"/>
    <property type="match status" value="1"/>
</dbReference>
<organism evidence="5 6">
    <name type="scientific">Exocentrus adspersus</name>
    <dbReference type="NCBI Taxonomy" id="1586481"/>
    <lineage>
        <taxon>Eukaryota</taxon>
        <taxon>Metazoa</taxon>
        <taxon>Ecdysozoa</taxon>
        <taxon>Arthropoda</taxon>
        <taxon>Hexapoda</taxon>
        <taxon>Insecta</taxon>
        <taxon>Pterygota</taxon>
        <taxon>Neoptera</taxon>
        <taxon>Endopterygota</taxon>
        <taxon>Coleoptera</taxon>
        <taxon>Polyphaga</taxon>
        <taxon>Cucujiformia</taxon>
        <taxon>Chrysomeloidea</taxon>
        <taxon>Cerambycidae</taxon>
        <taxon>Lamiinae</taxon>
        <taxon>Acanthocinini</taxon>
        <taxon>Exocentrus</taxon>
    </lineage>
</organism>
<name>A0AAV8WDJ4_9CUCU</name>
<gene>
    <name evidence="5" type="ORF">NQ315_000749</name>
</gene>
<dbReference type="PANTHER" id="PTHR10009:SF18">
    <property type="entry name" value="PROTEIN YELLOW-LIKE PROTEIN"/>
    <property type="match status" value="1"/>
</dbReference>
<dbReference type="SUPFAM" id="SSF63829">
    <property type="entry name" value="Calcium-dependent phosphotriesterase"/>
    <property type="match status" value="1"/>
</dbReference>
<sequence length="475" mass="54712">MVVNSVKHRIQKLFSDKRLVTFRTVEIPLGRKKIEKVFNEVEKPKSEKLNLCVKFKNQDGAQSDSFLKNLDMYRSPLQLILVCFCVTQVPSSASAYNNFQVEYEWSYLNFTWRSIHQYASALNNGAYIPQNIVPAGLKIYKRNLYLSLPKIRRGVPVTLAYIPMGTGDSQKKNKLLRPFPNWEINDSKNCSNLQSVHSMEIDTNGIMWVLDGMRLGDNTRCPPKLVFLDLNHNGFLVYSYVFANSVSLQDGGFLNDIVIDESDGGFAYITDNSNVDPGLVVYSRRRNRAWKLRDRTMFPELWAANFFVENKRFENLVPIDGIALSPKSNRNRTVFYCSLTGLNLFSLSASVLKDEELCKTDKWRKSVKHVGEKHAQTDGMMMDSTGTLYYTLLPFNGVGNWNIKEEFVSSRIVEYNRHDMVWPDGFAMDQEGYLYLISNRIFDYFDQGVQLNLTDGVKFRVFKLYTGTKSYLYGQ</sequence>
<comment type="similarity">
    <text evidence="2">Belongs to the major royal jelly protein family.</text>
</comment>
<keyword evidence="3" id="KW-0964">Secreted</keyword>
<comment type="subcellular location">
    <subcellularLocation>
        <location evidence="1">Secreted</location>
    </subcellularLocation>
</comment>
<dbReference type="Pfam" id="PF03022">
    <property type="entry name" value="MRJP"/>
    <property type="match status" value="1"/>
</dbReference>
<evidence type="ECO:0000256" key="1">
    <source>
        <dbReference type="ARBA" id="ARBA00004613"/>
    </source>
</evidence>
<evidence type="ECO:0000313" key="6">
    <source>
        <dbReference type="Proteomes" id="UP001159042"/>
    </source>
</evidence>
<keyword evidence="6" id="KW-1185">Reference proteome</keyword>
<evidence type="ECO:0000256" key="3">
    <source>
        <dbReference type="ARBA" id="ARBA00022525"/>
    </source>
</evidence>
<dbReference type="Proteomes" id="UP001159042">
    <property type="component" value="Unassembled WGS sequence"/>
</dbReference>
<accession>A0AAV8WDJ4</accession>
<comment type="caution">
    <text evidence="5">The sequence shown here is derived from an EMBL/GenBank/DDBJ whole genome shotgun (WGS) entry which is preliminary data.</text>
</comment>
<dbReference type="Gene3D" id="2.120.10.30">
    <property type="entry name" value="TolB, C-terminal domain"/>
    <property type="match status" value="1"/>
</dbReference>
<dbReference type="EMBL" id="JANEYG010000002">
    <property type="protein sequence ID" value="KAJ8924599.1"/>
    <property type="molecule type" value="Genomic_DNA"/>
</dbReference>
<evidence type="ECO:0000256" key="2">
    <source>
        <dbReference type="ARBA" id="ARBA00009127"/>
    </source>
</evidence>
<dbReference type="InterPro" id="IPR011042">
    <property type="entry name" value="6-blade_b-propeller_TolB-like"/>
</dbReference>
<dbReference type="AlphaFoldDB" id="A0AAV8WDJ4"/>
<evidence type="ECO:0000313" key="5">
    <source>
        <dbReference type="EMBL" id="KAJ8924599.1"/>
    </source>
</evidence>
<evidence type="ECO:0000256" key="4">
    <source>
        <dbReference type="ARBA" id="ARBA00022729"/>
    </source>
</evidence>
<dbReference type="InterPro" id="IPR017996">
    <property type="entry name" value="MRJP/yellow-related"/>
</dbReference>
<dbReference type="GO" id="GO:0005576">
    <property type="term" value="C:extracellular region"/>
    <property type="evidence" value="ECO:0007669"/>
    <property type="project" value="UniProtKB-SubCell"/>
</dbReference>
<proteinExistence type="inferred from homology"/>
<keyword evidence="4" id="KW-0732">Signal</keyword>
<protein>
    <submittedName>
        <fullName evidence="5">Uncharacterized protein</fullName>
    </submittedName>
</protein>